<evidence type="ECO:0000313" key="3">
    <source>
        <dbReference type="Proteomes" id="UP000479710"/>
    </source>
</evidence>
<name>A0A6G1C8M7_9ORYZ</name>
<dbReference type="InterPro" id="IPR032675">
    <property type="entry name" value="LRR_dom_sf"/>
</dbReference>
<gene>
    <name evidence="2" type="ORF">E2562_028134</name>
</gene>
<dbReference type="CDD" id="cd22160">
    <property type="entry name" value="F-box_AtFBL13-like"/>
    <property type="match status" value="1"/>
</dbReference>
<dbReference type="InterPro" id="IPR053781">
    <property type="entry name" value="F-box_AtFBL13-like"/>
</dbReference>
<feature type="domain" description="F-box" evidence="1">
    <location>
        <begin position="4"/>
        <end position="53"/>
    </location>
</feature>
<dbReference type="Gene3D" id="3.80.10.10">
    <property type="entry name" value="Ribonuclease Inhibitor"/>
    <property type="match status" value="1"/>
</dbReference>
<organism evidence="2 3">
    <name type="scientific">Oryza meyeriana var. granulata</name>
    <dbReference type="NCBI Taxonomy" id="110450"/>
    <lineage>
        <taxon>Eukaryota</taxon>
        <taxon>Viridiplantae</taxon>
        <taxon>Streptophyta</taxon>
        <taxon>Embryophyta</taxon>
        <taxon>Tracheophyta</taxon>
        <taxon>Spermatophyta</taxon>
        <taxon>Magnoliopsida</taxon>
        <taxon>Liliopsida</taxon>
        <taxon>Poales</taxon>
        <taxon>Poaceae</taxon>
        <taxon>BOP clade</taxon>
        <taxon>Oryzoideae</taxon>
        <taxon>Oryzeae</taxon>
        <taxon>Oryzinae</taxon>
        <taxon>Oryza</taxon>
        <taxon>Oryza meyeriana</taxon>
    </lineage>
</organism>
<proteinExistence type="predicted"/>
<dbReference type="PANTHER" id="PTHR32141">
    <property type="match status" value="1"/>
</dbReference>
<dbReference type="InterPro" id="IPR001810">
    <property type="entry name" value="F-box_dom"/>
</dbReference>
<dbReference type="Gene3D" id="1.20.1280.50">
    <property type="match status" value="1"/>
</dbReference>
<dbReference type="SUPFAM" id="SSF81383">
    <property type="entry name" value="F-box domain"/>
    <property type="match status" value="1"/>
</dbReference>
<sequence>MAADDRLSDLPDDLLCRILHFVPVREAASTSLLSRRWGSLWRSSGAVNLVEHVNNDETPETAELFCSRRHGAFLRAADAALASSCGHVTRLAVDVEVPNGCWIGKFLNGDETAGNTDVLDAVVSHPALRRLEELHLRVVASDHSVYGSLMEEEVRWNIGIYSLSLASLTFETLRALDITGCNMLDLPAACAFPRRLETLTLRHGDVELTRLQRVIDASPGLTTLHFESVFFITDNNSDDHYHGEVVDAGQACVHLRCPAATSLVLELDRSGGIGIDSPKLCSFRYKGLPRPLYLKSPAPDMTVVSLHFIHQMEEDTTRVNFWRFTHNFTDVKILKLVVHNLVHLAVAGKASRAELLRAFPNLERLLLEALEMPTVKKSAVAIANLLRCCPVLRDLTLKLIRTRWTASDWSNPYDKSRFQPDFDNSIDHFKRRTSNASLNNENSDRHGDEVSDIPALSRRRSFTCLQSSLRKVNLKFELSTLDCFGVQLVKFFAQNAMVLEEMCIDSGNRKLHDHMNLNVERWVGADSTKISLKRKNFAESSWEFSRVLPGSTTRFTVLPLER</sequence>
<dbReference type="PROSITE" id="PS50181">
    <property type="entry name" value="FBOX"/>
    <property type="match status" value="1"/>
</dbReference>
<protein>
    <recommendedName>
        <fullName evidence="1">F-box domain-containing protein</fullName>
    </recommendedName>
</protein>
<evidence type="ECO:0000313" key="2">
    <source>
        <dbReference type="EMBL" id="KAF0896838.1"/>
    </source>
</evidence>
<dbReference type="AlphaFoldDB" id="A0A6G1C8M7"/>
<comment type="caution">
    <text evidence="2">The sequence shown here is derived from an EMBL/GenBank/DDBJ whole genome shotgun (WGS) entry which is preliminary data.</text>
</comment>
<keyword evidence="3" id="KW-1185">Reference proteome</keyword>
<dbReference type="Proteomes" id="UP000479710">
    <property type="component" value="Unassembled WGS sequence"/>
</dbReference>
<dbReference type="Pfam" id="PF00646">
    <property type="entry name" value="F-box"/>
    <property type="match status" value="1"/>
</dbReference>
<accession>A0A6G1C8M7</accession>
<reference evidence="2 3" key="1">
    <citation type="submission" date="2019-11" db="EMBL/GenBank/DDBJ databases">
        <title>Whole genome sequence of Oryza granulata.</title>
        <authorList>
            <person name="Li W."/>
        </authorList>
    </citation>
    <scope>NUCLEOTIDE SEQUENCE [LARGE SCALE GENOMIC DNA]</scope>
    <source>
        <strain evidence="3">cv. Menghai</strain>
        <tissue evidence="2">Leaf</tissue>
    </source>
</reference>
<dbReference type="InterPro" id="IPR036047">
    <property type="entry name" value="F-box-like_dom_sf"/>
</dbReference>
<dbReference type="InterPro" id="IPR055302">
    <property type="entry name" value="F-box_dom-containing"/>
</dbReference>
<dbReference type="SMART" id="SM00256">
    <property type="entry name" value="FBOX"/>
    <property type="match status" value="1"/>
</dbReference>
<dbReference type="PANTHER" id="PTHR32141:SF26">
    <property type="entry name" value="OS08G0328600 PROTEIN"/>
    <property type="match status" value="1"/>
</dbReference>
<dbReference type="SUPFAM" id="SSF52047">
    <property type="entry name" value="RNI-like"/>
    <property type="match status" value="1"/>
</dbReference>
<dbReference type="EMBL" id="SPHZ02000010">
    <property type="protein sequence ID" value="KAF0896838.1"/>
    <property type="molecule type" value="Genomic_DNA"/>
</dbReference>
<dbReference type="OrthoDB" id="670854at2759"/>
<evidence type="ECO:0000259" key="1">
    <source>
        <dbReference type="PROSITE" id="PS50181"/>
    </source>
</evidence>